<dbReference type="InterPro" id="IPR013320">
    <property type="entry name" value="ConA-like_dom_sf"/>
</dbReference>
<dbReference type="Pfam" id="PF13385">
    <property type="entry name" value="Laminin_G_3"/>
    <property type="match status" value="1"/>
</dbReference>
<keyword evidence="3" id="KW-1185">Reference proteome</keyword>
<dbReference type="RefSeq" id="WP_075150553.1">
    <property type="nucleotide sequence ID" value="NZ_CP018820.1"/>
</dbReference>
<dbReference type="SUPFAM" id="SSF49899">
    <property type="entry name" value="Concanavalin A-like lectins/glucanases"/>
    <property type="match status" value="1"/>
</dbReference>
<reference evidence="2 4" key="3">
    <citation type="submission" date="2018-07" db="EMBL/GenBank/DDBJ databases">
        <title>Genomic and Epidemiologic Investigation of an Indolent Hospital Outbreak.</title>
        <authorList>
            <person name="Johnson R.C."/>
            <person name="Deming C."/>
            <person name="Conlan S."/>
            <person name="Zellmer C.J."/>
            <person name="Michelin A.V."/>
            <person name="Lee-Lin S."/>
            <person name="Thomas P.J."/>
            <person name="Park M."/>
            <person name="Weingarten R.A."/>
            <person name="Less J."/>
            <person name="Dekker J.P."/>
            <person name="Frank K.M."/>
            <person name="Musser K.A."/>
            <person name="Mcquiston J.R."/>
            <person name="Henderson D.K."/>
            <person name="Lau A.F."/>
            <person name="Palmore T.N."/>
            <person name="Segre J.A."/>
        </authorList>
    </citation>
    <scope>NUCLEOTIDE SEQUENCE [LARGE SCALE GENOMIC DNA]</scope>
    <source>
        <strain evidence="2 4">SK-NIH.Env10_0317</strain>
    </source>
</reference>
<dbReference type="OrthoDB" id="851894at2"/>
<name>A0A1L6J6A2_9SPHN</name>
<dbReference type="KEGG" id="skr:BRX40_02445"/>
<sequence>MRADRRIILVGGGALLAGLSPAVAKKRDTELWTFDSLRRIGGLKPRIEGAPKLIDSPWGKAVAFDGTNDVIFLDRHPLAGAARFTFEALFRPDGGAFEQRWFHLESGTDTDPTAKTGTRMLFEIRVEGSEWYLDTFILGPGYRQPLIVPEKRFPVGRWHHVAQSYDGTTYRAFVNGMLQAEAALAFTPQGPGRASVGMRMNKVSPFRGAVRQAAFTRGEALAPDRFALAVPKR</sequence>
<dbReference type="STRING" id="93064.BRX40_02445"/>
<dbReference type="EMBL" id="QQWO01000004">
    <property type="protein sequence ID" value="RSV05509.1"/>
    <property type="molecule type" value="Genomic_DNA"/>
</dbReference>
<proteinExistence type="predicted"/>
<evidence type="ECO:0000313" key="2">
    <source>
        <dbReference type="EMBL" id="RSV05509.1"/>
    </source>
</evidence>
<evidence type="ECO:0000313" key="3">
    <source>
        <dbReference type="Proteomes" id="UP000185161"/>
    </source>
</evidence>
<protein>
    <submittedName>
        <fullName evidence="2">LamG domain-containing protein</fullName>
    </submittedName>
    <submittedName>
        <fullName evidence="1">Laminin G</fullName>
    </submittedName>
</protein>
<gene>
    <name evidence="1" type="ORF">BRX40_02445</name>
    <name evidence="2" type="ORF">CA257_06050</name>
</gene>
<evidence type="ECO:0000313" key="1">
    <source>
        <dbReference type="EMBL" id="APR51435.1"/>
    </source>
</evidence>
<reference evidence="1" key="1">
    <citation type="submission" date="2016-12" db="EMBL/GenBank/DDBJ databases">
        <title>Whole genome sequencing of Sphingomonas koreensis.</title>
        <authorList>
            <person name="Conlan S."/>
            <person name="Thomas P.J."/>
            <person name="Mullikin J."/>
            <person name="Palmore T.N."/>
            <person name="Frank K.M."/>
            <person name="Segre J.A."/>
        </authorList>
    </citation>
    <scope>NUCLEOTIDE SEQUENCE</scope>
    <source>
        <strain evidence="1">ABOJV</strain>
    </source>
</reference>
<dbReference type="AlphaFoldDB" id="A0A1L6J6A2"/>
<dbReference type="Gene3D" id="2.60.120.200">
    <property type="match status" value="1"/>
</dbReference>
<dbReference type="GeneID" id="44131408"/>
<dbReference type="Proteomes" id="UP000185161">
    <property type="component" value="Chromosome"/>
</dbReference>
<evidence type="ECO:0000313" key="4">
    <source>
        <dbReference type="Proteomes" id="UP000286681"/>
    </source>
</evidence>
<dbReference type="EMBL" id="CP018820">
    <property type="protein sequence ID" value="APR51435.1"/>
    <property type="molecule type" value="Genomic_DNA"/>
</dbReference>
<reference evidence="3" key="2">
    <citation type="submission" date="2016-12" db="EMBL/GenBank/DDBJ databases">
        <title>Whole genome sequencing of Sphingomonas sp. ABOJV.</title>
        <authorList>
            <person name="Conlan S."/>
            <person name="Thomas P.J."/>
            <person name="Mullikin J."/>
            <person name="Palmore T.N."/>
            <person name="Frank K.M."/>
            <person name="Segre J.A."/>
        </authorList>
    </citation>
    <scope>NUCLEOTIDE SEQUENCE [LARGE SCALE GENOMIC DNA]</scope>
    <source>
        <strain evidence="3">ABOJV</strain>
    </source>
</reference>
<accession>A0A1L6J6A2</accession>
<organism evidence="1 3">
    <name type="scientific">Sphingomonas koreensis</name>
    <dbReference type="NCBI Taxonomy" id="93064"/>
    <lineage>
        <taxon>Bacteria</taxon>
        <taxon>Pseudomonadati</taxon>
        <taxon>Pseudomonadota</taxon>
        <taxon>Alphaproteobacteria</taxon>
        <taxon>Sphingomonadales</taxon>
        <taxon>Sphingomonadaceae</taxon>
        <taxon>Sphingomonas</taxon>
    </lineage>
</organism>
<dbReference type="Proteomes" id="UP000286681">
    <property type="component" value="Unassembled WGS sequence"/>
</dbReference>